<gene>
    <name evidence="1" type="ORF">U27_03901</name>
</gene>
<accession>A0A081BX82</accession>
<dbReference type="PANTHER" id="PTHR32479">
    <property type="entry name" value="GLYCOLATE OXIDASE IRON-SULFUR SUBUNIT"/>
    <property type="match status" value="1"/>
</dbReference>
<dbReference type="HOGENOM" id="CLU_023081_2_0_0"/>
<dbReference type="STRING" id="1499967.U27_03901"/>
<evidence type="ECO:0000313" key="1">
    <source>
        <dbReference type="EMBL" id="GAK56937.1"/>
    </source>
</evidence>
<protein>
    <submittedName>
        <fullName evidence="1">CoB--CoM heterodisulfide reductase</fullName>
    </submittedName>
</protein>
<sequence length="357" mass="39759">MHIDKYAQTIFEWKFTPMATYICPTYKVTKNESNAPRGLAFLLSLITGKQQRKIDEVVAERMYQCNSCYLCTSCGYDETDPALLFIAARADIVEACLAPACIGAHKEKLLKQTWKPEAGKQKADIGVVVDPFIATTFPDELRANLQLLEKAGIEHEIVNCEQGSGAQLFELGFWDLAKSIAEQNIQMITSGGYKTLLFFSHYDFKAFTAWYAELGLQIPDVKAVPFPAYLLELVRSGKLTFQNKKERSVTYHDAAHFVRPQSSFLEIGALLEAVPEICYKPMWKSGRLAYSDAGDFLPFTYPEIAAGINAQLLGEVKQTGAETVLTSCFYALHNLRQASQPGDPKISDLGTFLADCL</sequence>
<dbReference type="AlphaFoldDB" id="A0A081BX82"/>
<dbReference type="EMBL" id="DF820465">
    <property type="protein sequence ID" value="GAK56937.1"/>
    <property type="molecule type" value="Genomic_DNA"/>
</dbReference>
<proteinExistence type="predicted"/>
<evidence type="ECO:0000313" key="2">
    <source>
        <dbReference type="Proteomes" id="UP000030661"/>
    </source>
</evidence>
<keyword evidence="2" id="KW-1185">Reference proteome</keyword>
<name>A0A081BX82_VECG1</name>
<dbReference type="eggNOG" id="COG0247">
    <property type="taxonomic scope" value="Bacteria"/>
</dbReference>
<reference evidence="1" key="1">
    <citation type="journal article" date="2015" name="PeerJ">
        <title>First genomic representation of candidate bacterial phylum KSB3 points to enhanced environmental sensing as a trigger of wastewater bulking.</title>
        <authorList>
            <person name="Sekiguchi Y."/>
            <person name="Ohashi A."/>
            <person name="Parks D.H."/>
            <person name="Yamauchi T."/>
            <person name="Tyson G.W."/>
            <person name="Hugenholtz P."/>
        </authorList>
    </citation>
    <scope>NUCLEOTIDE SEQUENCE [LARGE SCALE GENOMIC DNA]</scope>
</reference>
<organism evidence="1">
    <name type="scientific">Vecturithrix granuli</name>
    <dbReference type="NCBI Taxonomy" id="1499967"/>
    <lineage>
        <taxon>Bacteria</taxon>
        <taxon>Candidatus Moduliflexota</taxon>
        <taxon>Candidatus Vecturitrichia</taxon>
        <taxon>Candidatus Vecturitrichales</taxon>
        <taxon>Candidatus Vecturitrichaceae</taxon>
        <taxon>Candidatus Vecturithrix</taxon>
    </lineage>
</organism>
<dbReference type="PANTHER" id="PTHR32479:SF19">
    <property type="entry name" value="ANAEROBIC GLYCEROL-3-PHOSPHATE DEHYDROGENASE SUBUNIT C"/>
    <property type="match status" value="1"/>
</dbReference>
<dbReference type="Proteomes" id="UP000030661">
    <property type="component" value="Unassembled WGS sequence"/>
</dbReference>